<dbReference type="PROSITE" id="PS51257">
    <property type="entry name" value="PROKAR_LIPOPROTEIN"/>
    <property type="match status" value="1"/>
</dbReference>
<comment type="caution">
    <text evidence="1">The sequence shown here is derived from an EMBL/GenBank/DDBJ whole genome shotgun (WGS) entry which is preliminary data.</text>
</comment>
<reference evidence="1 2" key="1">
    <citation type="submission" date="2021-04" db="EMBL/GenBank/DDBJ databases">
        <title>Magnetospirillum sulfuroxidans sp. nov., a facultative chemolithoautotrophic sulfur-oxidizing alphaproteobacterium isolated from freshwater sediment and proposals for Paramagetospirillum gen. nov., and Magnetospirillaceae fam. nov.</title>
        <authorList>
            <person name="Koziaeva V."/>
            <person name="Geelhoed J.S."/>
            <person name="Sorokin D.Y."/>
            <person name="Grouzdev D.S."/>
        </authorList>
    </citation>
    <scope>NUCLEOTIDE SEQUENCE [LARGE SCALE GENOMIC DNA]</scope>
    <source>
        <strain evidence="1 2">J10</strain>
    </source>
</reference>
<gene>
    <name evidence="1" type="ORF">KEC16_14390</name>
</gene>
<dbReference type="RefSeq" id="WP_211550140.1">
    <property type="nucleotide sequence ID" value="NZ_JAGTUF010000015.1"/>
</dbReference>
<organism evidence="1 2">
    <name type="scientific">Magnetospirillum sulfuroxidans</name>
    <dbReference type="NCBI Taxonomy" id="611300"/>
    <lineage>
        <taxon>Bacteria</taxon>
        <taxon>Pseudomonadati</taxon>
        <taxon>Pseudomonadota</taxon>
        <taxon>Alphaproteobacteria</taxon>
        <taxon>Rhodospirillales</taxon>
        <taxon>Rhodospirillaceae</taxon>
        <taxon>Magnetospirillum</taxon>
    </lineage>
</organism>
<accession>A0ABS5IES8</accession>
<proteinExistence type="predicted"/>
<sequence>MLTTLFKKALIIPGLLFLSACETMDVGSVGSWFGSDKPASTQVMVSRPAMPPALQSKRIPARPEDLNHFDPIQAAVADAWAQAQFGRFDLAMNEIKTKLSTGGEANPELVARAYAGIATLALKAGDLNAARAAAAEALSRIKHPGAAMPPGMILPVCVYQRLGQHRPSANCPRGDDNLATAMAR</sequence>
<dbReference type="Proteomes" id="UP000680714">
    <property type="component" value="Unassembled WGS sequence"/>
</dbReference>
<protein>
    <submittedName>
        <fullName evidence="1">Uncharacterized protein</fullName>
    </submittedName>
</protein>
<keyword evidence="2" id="KW-1185">Reference proteome</keyword>
<evidence type="ECO:0000313" key="2">
    <source>
        <dbReference type="Proteomes" id="UP000680714"/>
    </source>
</evidence>
<evidence type="ECO:0000313" key="1">
    <source>
        <dbReference type="EMBL" id="MBR9972909.1"/>
    </source>
</evidence>
<name>A0ABS5IES8_9PROT</name>
<dbReference type="EMBL" id="JAGTUF010000015">
    <property type="protein sequence ID" value="MBR9972909.1"/>
    <property type="molecule type" value="Genomic_DNA"/>
</dbReference>